<evidence type="ECO:0000256" key="1">
    <source>
        <dbReference type="SAM" id="MobiDB-lite"/>
    </source>
</evidence>
<feature type="region of interest" description="Disordered" evidence="1">
    <location>
        <begin position="17"/>
        <end position="39"/>
    </location>
</feature>
<organism evidence="2 3">
    <name type="scientific">Phytohabitans rumicis</name>
    <dbReference type="NCBI Taxonomy" id="1076125"/>
    <lineage>
        <taxon>Bacteria</taxon>
        <taxon>Bacillati</taxon>
        <taxon>Actinomycetota</taxon>
        <taxon>Actinomycetes</taxon>
        <taxon>Micromonosporales</taxon>
        <taxon>Micromonosporaceae</taxon>
    </lineage>
</organism>
<name>A0A6V8LHU9_9ACTN</name>
<reference evidence="2 3" key="1">
    <citation type="submission" date="2020-03" db="EMBL/GenBank/DDBJ databases">
        <title>Whole genome shotgun sequence of Phytohabitans rumicis NBRC 108638.</title>
        <authorList>
            <person name="Komaki H."/>
            <person name="Tamura T."/>
        </authorList>
    </citation>
    <scope>NUCLEOTIDE SEQUENCE [LARGE SCALE GENOMIC DNA]</scope>
    <source>
        <strain evidence="2 3">NBRC 108638</strain>
    </source>
</reference>
<protein>
    <submittedName>
        <fullName evidence="2">Uncharacterized protein</fullName>
    </submittedName>
</protein>
<dbReference type="EMBL" id="BLPG01000001">
    <property type="protein sequence ID" value="GFJ92225.1"/>
    <property type="molecule type" value="Genomic_DNA"/>
</dbReference>
<dbReference type="AlphaFoldDB" id="A0A6V8LHU9"/>
<evidence type="ECO:0000313" key="3">
    <source>
        <dbReference type="Proteomes" id="UP000482960"/>
    </source>
</evidence>
<keyword evidence="3" id="KW-1185">Reference proteome</keyword>
<dbReference type="Proteomes" id="UP000482960">
    <property type="component" value="Unassembled WGS sequence"/>
</dbReference>
<reference evidence="2 3" key="2">
    <citation type="submission" date="2020-03" db="EMBL/GenBank/DDBJ databases">
        <authorList>
            <person name="Ichikawa N."/>
            <person name="Kimura A."/>
            <person name="Kitahashi Y."/>
            <person name="Uohara A."/>
        </authorList>
    </citation>
    <scope>NUCLEOTIDE SEQUENCE [LARGE SCALE GENOMIC DNA]</scope>
    <source>
        <strain evidence="2 3">NBRC 108638</strain>
    </source>
</reference>
<gene>
    <name evidence="2" type="ORF">Prum_058670</name>
</gene>
<proteinExistence type="predicted"/>
<evidence type="ECO:0000313" key="2">
    <source>
        <dbReference type="EMBL" id="GFJ92225.1"/>
    </source>
</evidence>
<accession>A0A6V8LHU9</accession>
<comment type="caution">
    <text evidence="2">The sequence shown here is derived from an EMBL/GenBank/DDBJ whole genome shotgun (WGS) entry which is preliminary data.</text>
</comment>
<sequence>MTEEGALRVGVRFKQEVNAGGKQDARMETDMGSVSAGRR</sequence>